<evidence type="ECO:0000313" key="1">
    <source>
        <dbReference type="EMBL" id="KKL24698.1"/>
    </source>
</evidence>
<name>A0A0F9ELG8_9ZZZZ</name>
<dbReference type="EMBL" id="LAZR01036493">
    <property type="protein sequence ID" value="KKL24698.1"/>
    <property type="molecule type" value="Genomic_DNA"/>
</dbReference>
<organism evidence="1">
    <name type="scientific">marine sediment metagenome</name>
    <dbReference type="NCBI Taxonomy" id="412755"/>
    <lineage>
        <taxon>unclassified sequences</taxon>
        <taxon>metagenomes</taxon>
        <taxon>ecological metagenomes</taxon>
    </lineage>
</organism>
<sequence>MVAMTHSKNCLMTPSTTIPPIGEEIAMTKPYSVREEQTWVSDNPKEVQAKLHEMIDKLYSIPREYYNISMYAAHTASTENEYYVRISGMYKEE</sequence>
<gene>
    <name evidence="1" type="ORF">LCGC14_2412730</name>
</gene>
<dbReference type="AlphaFoldDB" id="A0A0F9ELG8"/>
<comment type="caution">
    <text evidence="1">The sequence shown here is derived from an EMBL/GenBank/DDBJ whole genome shotgun (WGS) entry which is preliminary data.</text>
</comment>
<reference evidence="1" key="1">
    <citation type="journal article" date="2015" name="Nature">
        <title>Complex archaea that bridge the gap between prokaryotes and eukaryotes.</title>
        <authorList>
            <person name="Spang A."/>
            <person name="Saw J.H."/>
            <person name="Jorgensen S.L."/>
            <person name="Zaremba-Niedzwiedzka K."/>
            <person name="Martijn J."/>
            <person name="Lind A.E."/>
            <person name="van Eijk R."/>
            <person name="Schleper C."/>
            <person name="Guy L."/>
            <person name="Ettema T.J."/>
        </authorList>
    </citation>
    <scope>NUCLEOTIDE SEQUENCE</scope>
</reference>
<protein>
    <submittedName>
        <fullName evidence="1">Uncharacterized protein</fullName>
    </submittedName>
</protein>
<accession>A0A0F9ELG8</accession>
<proteinExistence type="predicted"/>